<evidence type="ECO:0000256" key="1">
    <source>
        <dbReference type="SAM" id="SignalP"/>
    </source>
</evidence>
<organism evidence="2 3">
    <name type="scientific">Halomonas elongata (strain ATCC 33173 / DSM 2581 / NBRC 15536 / NCIMB 2198 / 1H9)</name>
    <dbReference type="NCBI Taxonomy" id="768066"/>
    <lineage>
        <taxon>Bacteria</taxon>
        <taxon>Pseudomonadati</taxon>
        <taxon>Pseudomonadota</taxon>
        <taxon>Gammaproteobacteria</taxon>
        <taxon>Oceanospirillales</taxon>
        <taxon>Halomonadaceae</taxon>
        <taxon>Halomonas</taxon>
    </lineage>
</organism>
<evidence type="ECO:0000313" key="3">
    <source>
        <dbReference type="Proteomes" id="UP001322512"/>
    </source>
</evidence>
<feature type="signal peptide" evidence="1">
    <location>
        <begin position="1"/>
        <end position="19"/>
    </location>
</feature>
<proteinExistence type="predicted"/>
<gene>
    <name evidence="2" type="ORF">SR933_15620</name>
</gene>
<protein>
    <submittedName>
        <fullName evidence="2">Uncharacterized protein</fullName>
    </submittedName>
</protein>
<dbReference type="Proteomes" id="UP001322512">
    <property type="component" value="Chromosome"/>
</dbReference>
<feature type="chain" id="PRO_5045152042" evidence="1">
    <location>
        <begin position="20"/>
        <end position="168"/>
    </location>
</feature>
<keyword evidence="3" id="KW-1185">Reference proteome</keyword>
<dbReference type="GeneID" id="91011612"/>
<dbReference type="RefSeq" id="WP_157953434.1">
    <property type="nucleotide sequence ID" value="NC_014532.2"/>
</dbReference>
<sequence>MKIMVPLVTSLFLPVLAQASGECGNPDDVATKFMMAHLQQDAGKLYELTASSVRGDKGQFVAGYIDEHSTSSTYQEFWENNFEFAFSSVEVSSGVAKIDIESTYPDAMSVATRLAKDGEITQLETTADWDFLHDKMNEDGFSKVSREGKLHLLCEEKGWRVIRPKIVE</sequence>
<dbReference type="EMBL" id="CP139472">
    <property type="protein sequence ID" value="WPU46657.1"/>
    <property type="molecule type" value="Genomic_DNA"/>
</dbReference>
<keyword evidence="1" id="KW-0732">Signal</keyword>
<accession>A0ABZ0T7L8</accession>
<name>A0ABZ0T7L8_HALED</name>
<evidence type="ECO:0000313" key="2">
    <source>
        <dbReference type="EMBL" id="WPU46657.1"/>
    </source>
</evidence>
<reference evidence="2 3" key="1">
    <citation type="submission" date="2023-11" db="EMBL/GenBank/DDBJ databases">
        <title>MicrobeMod: A computational toolkit for identifying prokaryotic methylation and restriction-modification with nanopore sequencing.</title>
        <authorList>
            <person name="Crits-Christoph A."/>
            <person name="Kang S.C."/>
            <person name="Lee H."/>
            <person name="Ostrov N."/>
        </authorList>
    </citation>
    <scope>NUCLEOTIDE SEQUENCE [LARGE SCALE GENOMIC DNA]</scope>
    <source>
        <strain evidence="2 3">ATCC 33173</strain>
    </source>
</reference>